<dbReference type="PROSITE" id="PS51196">
    <property type="entry name" value="SECA_MOTOR_DEAD"/>
    <property type="match status" value="1"/>
</dbReference>
<dbReference type="SMART" id="SM00382">
    <property type="entry name" value="AAA"/>
    <property type="match status" value="1"/>
</dbReference>
<dbReference type="PANTHER" id="PTHR30612:SF0">
    <property type="entry name" value="CHLOROPLAST PROTEIN-TRANSPORTING ATPASE"/>
    <property type="match status" value="1"/>
</dbReference>
<sequence>MNQSETVVREYNLDVKKLILLFQECQKDQIQLRDKDIILLAGPTGSGKSTTANYLLGQEMYTELIKISKEVYGQTYQTETEVFNSKGIFQIGHSKQSQTSTLQAAHLYGNYFLCDSPGFFDNRGTEIEIANAFSLNQFMLNCNSMKLVVLISYHELVAQRGALFQEVFNLLTRILKNPEKEQSEKIIFLFTMVPKEKKVNDIVKEILEFLENFKNENDIKSQMIISFLKAILNQLKPNNYVIVNPVDGNHKILLQQILNHQSFINPSEEFCFSVSGNANQRLLFYAKETSNIVTKFQQKGFYREIMEKMVEYKQICDYTSYEYLLNQYQDLLNEIARIFEKQKNLAFNTFYEASEKSIMFSCQNIKEILEIIQHLKIIDEFKGVVFEEGQFKTSEIQFKQDIDEVCFQMSQRIIKDFPQNIENVKNNLQKLKDFSDQTSLCQQIFDKTQKNIRYKHIMEIEDLKLLSTKFFQRTKQLEVNSIKDNLANITQKIGSIKLIEEFLRAFILKKDENFYSIVQIHLKENNELLSNLKRIINNINKEIQKQPSLDDNQIVFSPQIECMPDFEINILKIQNQNSKYSEYIPDCEILYNQALLYLKEFNQQVFSLIKENSQDSFHLYQLQNILKIIDEIRNQDDLIQGQTAEEYRQIKDEIKQKIKKKASKAKKILNKYLQDIKEEESSEEEKDDDINNSIKSNDELVKSQQIDFDKLLKTYNFLTYMLWTDDYFQTKFTQNSIQKLFEKLNKYFEICKQSIFNLIKNDKFQQVRQFLQSMSCFTVFKNRNEKYQEQYDMCIDLVKKKVQELNKQINEFISSIQRVDHIFNSDCWERLNQNILLLQNIQTLGKIADAKRDSTSSLNDIKCLILKYFEENFKQIENLTKAQSYTIVKDFTIYNNFVKQAKLISKEYLHIQSCLKGFSFEQLTTLIQKVYDEMVFDYTSKKQKMQNLEQIQESYDGIQKFIQSMNEFNFLQRHFESLPTPKETIQEKFKKLENLIKNEDFQSLDSEIFLLNQLQSDTDKQALDKAFQKIYNKLFYEIQQVKIYINFQKNEDFYQNFQKNLQNLSQILSVLEKYKIELYQNSQNELNSFRQNYVDSQKQMIFSQIKQLKFLEMQQQYRQLMQSFNYLNKFRNIFQQKDWDIFIQEINQIKEEIPKIILSLHNSDNSGEFQYLLNLLQGLNEAQTQKCLSNYSQTIQKEILNTIEMVKSVFKNYELSIREKIKNQDNFFSIELKIIKDFVQKAENIEQLKNCDFQASIFQIEQEIKNELNKSLQEIQNLLVKKQHDMAIEQLQKIKQVDEQFFHKLIKKIENVISQAVNLIKEQFPYIEISSFQNNFLAASSFLVIIKNFVNEEGQHKTLINQLSSHIFTQSRKLFEICENVLIISDHSFTQQNLYNLFKHHSFFKIIQEETVQKAELSNLQQYFKSILVKVIEGLQQLYQAQQLMKESMQVDQTLNKNLKKFNALHQILQYQPQLFDLSDELKQIKQIGLEILNHDQMLLVIKENFNCQEQAFTAALENCDFQQVKEIIFKIRKFSQINQEFNTEFIDISSMFKIIQQKVNQITREALDIVRASFTYDLKMYDLMNKIYQADEHLKIIDQYPYEPQIQIILNELTNKLDQEISQLYNRTFTNQQNLNEISQFLISIQQISEQVCKFGQIANKKLFEAAEIIKKAMGEEVIFKLGNILKQDASGAHILNNIPIFYQSFKIDTFNELVGKHDINYILEKLQYCKRGGIKQNLSDQLKEQLKQYYDIYLKKYEETIQKYKYNKNKWEKIVKKVKILSIQIKRKEDKNEVLNLLAQICAFWTLIESGEQKQGKKDIFKKPNHTQIISIIMLLGIHRVTGFWQGVRKFFSIENQMQFKNQLIEILTGEGKSITLGFCSLMLALLGCEVDVVCYSSYLSQRDNQDFRKLFSFFGVSEKIKYGTLNYQAEKYIDNYLNVRQTTLNIVNQSMQNDHKNLIKNTKNCKILLIDEVDIFFNLDYYGKTYNPLVYFETQEIKNIITEIWNQRGQSESKIIRNIEQSSNYKELINKFPKYEQLFQRHIIQLAYDVNKVNHQKQIKSYVVRDNKIGYRQNDSTIYFGANCDYQTLFAYFLENSKGNIDDQTLQKQISLNLGCGQISYALLPDSYSAILGVTGTLQSLNYQMKQSLKKYKFSKEIYIPSMFGDSKLDFRKGDMVKVETDLQNQYLQIQQISYSAITKKQSVLIFFKDSESLIQYHKSNYLYLPKENYLVFTDHDSSEDFNFQVLRVTKSGQIGLFVREYGRGTDFISLDPMVNESGGVVVIQTFLSDNKTEEIQIKGRTARQGQQGQYYLILNQQDLIKDFGLNINQIQQWKNNQNNKSLYDNLNEIRNKKENDLYQNIENDIKQATNIHQKTMEYIQNIKNKNYDQANRYINESC</sequence>
<evidence type="ECO:0000256" key="2">
    <source>
        <dbReference type="ARBA" id="ARBA00023010"/>
    </source>
</evidence>
<dbReference type="Pfam" id="PF07517">
    <property type="entry name" value="SecA_DEAD"/>
    <property type="match status" value="1"/>
</dbReference>
<dbReference type="OrthoDB" id="7614088at2759"/>
<reference evidence="6" key="1">
    <citation type="journal article" date="2006" name="PLoS Biol.">
        <title>Macronuclear genome sequence of the ciliate Tetrahymena thermophila, a model eukaryote.</title>
        <authorList>
            <person name="Eisen J.A."/>
            <person name="Coyne R.S."/>
            <person name="Wu M."/>
            <person name="Wu D."/>
            <person name="Thiagarajan M."/>
            <person name="Wortman J.R."/>
            <person name="Badger J.H."/>
            <person name="Ren Q."/>
            <person name="Amedeo P."/>
            <person name="Jones K.M."/>
            <person name="Tallon L.J."/>
            <person name="Delcher A.L."/>
            <person name="Salzberg S.L."/>
            <person name="Silva J.C."/>
            <person name="Haas B.J."/>
            <person name="Majoros W.H."/>
            <person name="Farzad M."/>
            <person name="Carlton J.M."/>
            <person name="Smith R.K. Jr."/>
            <person name="Garg J."/>
            <person name="Pearlman R.E."/>
            <person name="Karrer K.M."/>
            <person name="Sun L."/>
            <person name="Manning G."/>
            <person name="Elde N.C."/>
            <person name="Turkewitz A.P."/>
            <person name="Asai D.J."/>
            <person name="Wilkes D.E."/>
            <person name="Wang Y."/>
            <person name="Cai H."/>
            <person name="Collins K."/>
            <person name="Stewart B.A."/>
            <person name="Lee S.R."/>
            <person name="Wilamowska K."/>
            <person name="Weinberg Z."/>
            <person name="Ruzzo W.L."/>
            <person name="Wloga D."/>
            <person name="Gaertig J."/>
            <person name="Frankel J."/>
            <person name="Tsao C.-C."/>
            <person name="Gorovsky M.A."/>
            <person name="Keeling P.J."/>
            <person name="Waller R.F."/>
            <person name="Patron N.J."/>
            <person name="Cherry J.M."/>
            <person name="Stover N.A."/>
            <person name="Krieger C.J."/>
            <person name="del Toro C."/>
            <person name="Ryder H.F."/>
            <person name="Williamson S.C."/>
            <person name="Barbeau R.A."/>
            <person name="Hamilton E.P."/>
            <person name="Orias E."/>
        </authorList>
    </citation>
    <scope>NUCLEOTIDE SEQUENCE [LARGE SCALE GENOMIC DNA]</scope>
    <source>
        <strain evidence="6">SB210</strain>
    </source>
</reference>
<keyword evidence="1" id="KW-0653">Protein transport</keyword>
<organism evidence="5 6">
    <name type="scientific">Tetrahymena thermophila (strain SB210)</name>
    <dbReference type="NCBI Taxonomy" id="312017"/>
    <lineage>
        <taxon>Eukaryota</taxon>
        <taxon>Sar</taxon>
        <taxon>Alveolata</taxon>
        <taxon>Ciliophora</taxon>
        <taxon>Intramacronucleata</taxon>
        <taxon>Oligohymenophorea</taxon>
        <taxon>Hymenostomatida</taxon>
        <taxon>Tetrahymenina</taxon>
        <taxon>Tetrahymenidae</taxon>
        <taxon>Tetrahymena</taxon>
    </lineage>
</organism>
<evidence type="ECO:0000256" key="1">
    <source>
        <dbReference type="ARBA" id="ARBA00022927"/>
    </source>
</evidence>
<feature type="domain" description="SecA family profile" evidence="4">
    <location>
        <begin position="1762"/>
        <end position="2347"/>
    </location>
</feature>
<keyword evidence="6" id="KW-1185">Reference proteome</keyword>
<keyword evidence="1" id="KW-0813">Transport</keyword>
<dbReference type="GO" id="GO:0006605">
    <property type="term" value="P:protein targeting"/>
    <property type="evidence" value="ECO:0007669"/>
    <property type="project" value="InterPro"/>
</dbReference>
<evidence type="ECO:0000313" key="5">
    <source>
        <dbReference type="EMBL" id="EAR94029.2"/>
    </source>
</evidence>
<dbReference type="eggNOG" id="ENOG502S81G">
    <property type="taxonomic scope" value="Eukaryota"/>
</dbReference>
<keyword evidence="2" id="KW-0811">Translocation</keyword>
<dbReference type="KEGG" id="tet:TTHERM_00227430"/>
<evidence type="ECO:0000259" key="4">
    <source>
        <dbReference type="PROSITE" id="PS51196"/>
    </source>
</evidence>
<accession>Q23BT9</accession>
<dbReference type="HOGENOM" id="CLU_000298_0_0_1"/>
<feature type="coiled-coil region" evidence="3">
    <location>
        <begin position="644"/>
        <end position="675"/>
    </location>
</feature>
<proteinExistence type="predicted"/>
<dbReference type="InParanoid" id="Q23BT9"/>
<dbReference type="RefSeq" id="XP_001014274.2">
    <property type="nucleotide sequence ID" value="XM_001014274.2"/>
</dbReference>
<dbReference type="InterPro" id="IPR000185">
    <property type="entry name" value="SecA"/>
</dbReference>
<gene>
    <name evidence="5" type="ORF">TTHERM_00227430</name>
</gene>
<dbReference type="GeneID" id="7831282"/>
<evidence type="ECO:0000256" key="3">
    <source>
        <dbReference type="SAM" id="Coils"/>
    </source>
</evidence>
<dbReference type="GO" id="GO:0005524">
    <property type="term" value="F:ATP binding"/>
    <property type="evidence" value="ECO:0007669"/>
    <property type="project" value="InterPro"/>
</dbReference>
<dbReference type="GO" id="GO:0017038">
    <property type="term" value="P:protein import"/>
    <property type="evidence" value="ECO:0007669"/>
    <property type="project" value="InterPro"/>
</dbReference>
<dbReference type="SUPFAM" id="SSF52540">
    <property type="entry name" value="P-loop containing nucleoside triphosphate hydrolases"/>
    <property type="match status" value="3"/>
</dbReference>
<dbReference type="InterPro" id="IPR027417">
    <property type="entry name" value="P-loop_NTPase"/>
</dbReference>
<dbReference type="PANTHER" id="PTHR30612">
    <property type="entry name" value="SECA INNER MEMBRANE COMPONENT OF SEC PROTEIN SECRETION SYSTEM"/>
    <property type="match status" value="1"/>
</dbReference>
<dbReference type="InterPro" id="IPR014018">
    <property type="entry name" value="SecA_motor_DEAD"/>
</dbReference>
<evidence type="ECO:0000313" key="6">
    <source>
        <dbReference type="Proteomes" id="UP000009168"/>
    </source>
</evidence>
<dbReference type="Proteomes" id="UP000009168">
    <property type="component" value="Unassembled WGS sequence"/>
</dbReference>
<protein>
    <submittedName>
        <fullName evidence="5">SecA DEAD-box-like domain protein</fullName>
    </submittedName>
</protein>
<name>Q23BT9_TETTS</name>
<dbReference type="InterPro" id="IPR011115">
    <property type="entry name" value="SecA_DEAD"/>
</dbReference>
<keyword evidence="3" id="KW-0175">Coiled coil</keyword>
<dbReference type="GO" id="GO:0006886">
    <property type="term" value="P:intracellular protein transport"/>
    <property type="evidence" value="ECO:0007669"/>
    <property type="project" value="InterPro"/>
</dbReference>
<dbReference type="GO" id="GO:0016020">
    <property type="term" value="C:membrane"/>
    <property type="evidence" value="ECO:0007669"/>
    <property type="project" value="InterPro"/>
</dbReference>
<dbReference type="EMBL" id="GG662718">
    <property type="protein sequence ID" value="EAR94029.2"/>
    <property type="molecule type" value="Genomic_DNA"/>
</dbReference>
<dbReference type="InterPro" id="IPR003593">
    <property type="entry name" value="AAA+_ATPase"/>
</dbReference>
<dbReference type="Gene3D" id="3.40.50.300">
    <property type="entry name" value="P-loop containing nucleotide triphosphate hydrolases"/>
    <property type="match status" value="3"/>
</dbReference>